<keyword evidence="2 3" id="KW-0143">Chaperone</keyword>
<dbReference type="PANTHER" id="PTHR10772:SF0">
    <property type="entry name" value="10 KDA HEAT SHOCK PROTEIN, MITOCHONDRIAL"/>
    <property type="match status" value="1"/>
</dbReference>
<dbReference type="InterPro" id="IPR037124">
    <property type="entry name" value="Chaperonin_GroES_sf"/>
</dbReference>
<dbReference type="Proteomes" id="UP001158576">
    <property type="component" value="Chromosome XSR"/>
</dbReference>
<gene>
    <name evidence="4" type="ORF">OKIOD_LOCUS6912</name>
</gene>
<organism evidence="4 5">
    <name type="scientific">Oikopleura dioica</name>
    <name type="common">Tunicate</name>
    <dbReference type="NCBI Taxonomy" id="34765"/>
    <lineage>
        <taxon>Eukaryota</taxon>
        <taxon>Metazoa</taxon>
        <taxon>Chordata</taxon>
        <taxon>Tunicata</taxon>
        <taxon>Appendicularia</taxon>
        <taxon>Copelata</taxon>
        <taxon>Oikopleuridae</taxon>
        <taxon>Oikopleura</taxon>
    </lineage>
</organism>
<sequence>MAFRGFLPLMNRCLVRRAVAETKTAGGIMLPETSQSKLNIGEVLAVGEGLRLENGTLVPMSVSVGEKVLLPEFGGSEVELEGEKYMLYRDLDFLGKFH</sequence>
<protein>
    <submittedName>
        <fullName evidence="4">Oidioi.mRNA.OKI2018_I69.XSR.g15354.t1.cds</fullName>
    </submittedName>
</protein>
<dbReference type="HAMAP" id="MF_00580">
    <property type="entry name" value="CH10"/>
    <property type="match status" value="1"/>
</dbReference>
<comment type="similarity">
    <text evidence="1 3">Belongs to the GroES chaperonin family.</text>
</comment>
<dbReference type="InterPro" id="IPR020818">
    <property type="entry name" value="Chaperonin_GroES"/>
</dbReference>
<evidence type="ECO:0000313" key="5">
    <source>
        <dbReference type="Proteomes" id="UP001158576"/>
    </source>
</evidence>
<dbReference type="EMBL" id="OU015569">
    <property type="protein sequence ID" value="CAG5098062.1"/>
    <property type="molecule type" value="Genomic_DNA"/>
</dbReference>
<dbReference type="SUPFAM" id="SSF50129">
    <property type="entry name" value="GroES-like"/>
    <property type="match status" value="1"/>
</dbReference>
<dbReference type="Gene3D" id="2.30.33.40">
    <property type="entry name" value="GroES chaperonin"/>
    <property type="match status" value="1"/>
</dbReference>
<evidence type="ECO:0000256" key="3">
    <source>
        <dbReference type="RuleBase" id="RU003479"/>
    </source>
</evidence>
<dbReference type="PANTHER" id="PTHR10772">
    <property type="entry name" value="10 KDA HEAT SHOCK PROTEIN"/>
    <property type="match status" value="1"/>
</dbReference>
<accession>A0ABN7SCL7</accession>
<evidence type="ECO:0000256" key="2">
    <source>
        <dbReference type="ARBA" id="ARBA00023186"/>
    </source>
</evidence>
<name>A0ABN7SCL7_OIKDI</name>
<dbReference type="SMART" id="SM00883">
    <property type="entry name" value="Cpn10"/>
    <property type="match status" value="1"/>
</dbReference>
<evidence type="ECO:0000256" key="1">
    <source>
        <dbReference type="ARBA" id="ARBA00006975"/>
    </source>
</evidence>
<dbReference type="CDD" id="cd00320">
    <property type="entry name" value="cpn10"/>
    <property type="match status" value="1"/>
</dbReference>
<keyword evidence="5" id="KW-1185">Reference proteome</keyword>
<reference evidence="4 5" key="1">
    <citation type="submission" date="2021-04" db="EMBL/GenBank/DDBJ databases">
        <authorList>
            <person name="Bliznina A."/>
        </authorList>
    </citation>
    <scope>NUCLEOTIDE SEQUENCE [LARGE SCALE GENOMIC DNA]</scope>
</reference>
<dbReference type="InterPro" id="IPR011032">
    <property type="entry name" value="GroES-like_sf"/>
</dbReference>
<dbReference type="PRINTS" id="PR00297">
    <property type="entry name" value="CHAPERONIN10"/>
</dbReference>
<proteinExistence type="inferred from homology"/>
<dbReference type="Pfam" id="PF00166">
    <property type="entry name" value="Cpn10"/>
    <property type="match status" value="1"/>
</dbReference>
<evidence type="ECO:0000313" key="4">
    <source>
        <dbReference type="EMBL" id="CAG5098062.1"/>
    </source>
</evidence>